<keyword evidence="6" id="KW-0131">Cell cycle</keyword>
<feature type="compositionally biased region" description="Polar residues" evidence="8">
    <location>
        <begin position="162"/>
        <end position="174"/>
    </location>
</feature>
<evidence type="ECO:0000256" key="3">
    <source>
        <dbReference type="ARBA" id="ARBA00022618"/>
    </source>
</evidence>
<sequence>MTSPLRRLTRAARNADASATTPEPMANPPSASPSKVDRKRKRLDEPADPSNNANGTGEHLAEHEGQTSTASNNVNGLDNEAQAGSSTSERKQLSKKIQSLLGLPGSDAWKHRSNPPEPSEAAQKAEELVLSEQDARKLSTVLSTFDAADLLPTTFHSENKGKSPSRNGTSSAFSTLEDVLQPGTSLRDLRGRLLSIRQPLLSKTDIAQQLHSHQYSSSSQQQSKDLAKLSGLTLVLTLIDQLASRLRQADNSTDALKGEILGSIIEERAHALEVKNARKTETADNSDDDNDVIRVRPISLHADDQPTTRYALHMRLPRGDYFTKAIALDREQICKLDPAQADLVQISAQSEAQMHAFKRQGLVPTPTLGQRLGRSAIRHRTDSKKSSQQPARPPLVTFLHYGSYASFAPTYDSSASSISYGTSIMLSQQSVRAHRSISLAWGPTPFQSEECVNQQEDDLEADAPVEPPHAPGKSDMDVDQQVTKSASHSQDVAAILHSLVDGVSMNDLSASLDTLSRDELITSHLRFNMMLLHRLQEFQWARLRRSYQPTALGRTSTTVTDEESPSAEEEATAALLLESLSALVALQPRAVDLASDSVQSVVPEASKLRAFSASSGAIDPDLLGDLRGGFWGALDANVVKLTKAGSVASETPLVLRDNTIIRLADGSGSKANKTSRRAGPGAGHTEERGHGTLERFAGSRTYDHKQDRHDIEPLRPALDQRTSSASREPGASKGDTGSPQPRQPPSSAMSPNARMHGGYLPSPGPGMAPQAHRLTPGPNSSYAFASPPGGLRMPPNAMGQYPQPGFAHPGGQVGSVDDMMDSPLKDVSANLRDMKLGASPSKGGALKAGAGRLGLSRKDRMDSVPSSSADLKVGITRDWQGPDKALKPKVAASISRGDRYIPNRELKRSTTPHSHTDADGDTIRSHVSGDATDPNIAANIAAANANPTDLEGHPSFEDSVSSEMSQRILSFSAAPPSSLANPDVRSRYAMTKPKSTLPSSLQSAGRRRIPTTPERTLDAPSMVGDFYYNLLDWSSTNMVAVALQTGLWIWNGNTGDASALLDTSTMADKIGGGGLITGLRWDADGNILAVGLEGGFVQIWDVESSTRMRTLKPTGDGGADHASVNVAAWAPDGTLNAGFQSGIIREYDVRERDAVTRTLEKAHHGPVCGMEWRSDSALMASGGNDNVVKVWDRRTSVAKMRKENHQAAVKALAWCPHNLSLLATGGGTSDRNIHFWNTTQNSRTMTISTGAQITSLHWAPHYREIVSTHGLGTTESSKGLLNIWSHPSGTKVAEIEAHEKRVLHSSLSPDGEVLATVSDDEELKLWRIFEKPVESTKGAKVATGGFGTHGAGGSSVRTLR</sequence>
<dbReference type="PROSITE" id="PS50082">
    <property type="entry name" value="WD_REPEATS_2"/>
    <property type="match status" value="3"/>
</dbReference>
<evidence type="ECO:0000256" key="2">
    <source>
        <dbReference type="ARBA" id="ARBA00022574"/>
    </source>
</evidence>
<feature type="region of interest" description="Disordered" evidence="8">
    <location>
        <begin position="1"/>
        <end position="125"/>
    </location>
</feature>
<feature type="compositionally biased region" description="Gly residues" evidence="8">
    <location>
        <begin position="1344"/>
        <end position="1353"/>
    </location>
</feature>
<reference evidence="10" key="1">
    <citation type="submission" date="2018-08" db="EMBL/GenBank/DDBJ databases">
        <authorList>
            <person name="Guldener U."/>
        </authorList>
    </citation>
    <scope>NUCLEOTIDE SEQUENCE</scope>
    <source>
        <strain evidence="10">UB2</strain>
    </source>
</reference>
<dbReference type="InterPro" id="IPR001680">
    <property type="entry name" value="WD40_rpt"/>
</dbReference>
<dbReference type="PROSITE" id="PS50294">
    <property type="entry name" value="WD_REPEATS_REGION"/>
    <property type="match status" value="2"/>
</dbReference>
<comment type="caution">
    <text evidence="10">The sequence shown here is derived from an EMBL/GenBank/DDBJ whole genome shotgun (WGS) entry which is preliminary data.</text>
</comment>
<evidence type="ECO:0000256" key="4">
    <source>
        <dbReference type="ARBA" id="ARBA00022737"/>
    </source>
</evidence>
<feature type="compositionally biased region" description="Polar residues" evidence="8">
    <location>
        <begin position="735"/>
        <end position="750"/>
    </location>
</feature>
<dbReference type="EMBL" id="ULHB01000029">
    <property type="protein sequence ID" value="SYW77816.1"/>
    <property type="molecule type" value="Genomic_DNA"/>
</dbReference>
<dbReference type="SMART" id="SM00320">
    <property type="entry name" value="WD40"/>
    <property type="match status" value="6"/>
</dbReference>
<proteinExistence type="inferred from homology"/>
<dbReference type="GO" id="GO:1990757">
    <property type="term" value="F:ubiquitin ligase activator activity"/>
    <property type="evidence" value="ECO:0007669"/>
    <property type="project" value="TreeGrafter"/>
</dbReference>
<evidence type="ECO:0000256" key="1">
    <source>
        <dbReference type="ARBA" id="ARBA00006445"/>
    </source>
</evidence>
<feature type="region of interest" description="Disordered" evidence="8">
    <location>
        <begin position="666"/>
        <end position="814"/>
    </location>
</feature>
<feature type="compositionally biased region" description="Polar residues" evidence="8">
    <location>
        <begin position="993"/>
        <end position="1003"/>
    </location>
</feature>
<dbReference type="Proteomes" id="UP000658997">
    <property type="component" value="Unassembled WGS sequence"/>
</dbReference>
<feature type="region of interest" description="Disordered" evidence="8">
    <location>
        <begin position="991"/>
        <end position="1016"/>
    </location>
</feature>
<accession>A0A8H8TQ28</accession>
<evidence type="ECO:0000256" key="8">
    <source>
        <dbReference type="SAM" id="MobiDB-lite"/>
    </source>
</evidence>
<gene>
    <name evidence="10" type="ORF">UBRO2_02008</name>
</gene>
<dbReference type="GO" id="GO:0051301">
    <property type="term" value="P:cell division"/>
    <property type="evidence" value="ECO:0007669"/>
    <property type="project" value="UniProtKB-KW"/>
</dbReference>
<dbReference type="PANTHER" id="PTHR19918:SF8">
    <property type="entry name" value="FI02843P"/>
    <property type="match status" value="1"/>
</dbReference>
<evidence type="ECO:0000256" key="6">
    <source>
        <dbReference type="ARBA" id="ARBA00023306"/>
    </source>
</evidence>
<dbReference type="Gene3D" id="2.130.10.10">
    <property type="entry name" value="YVTN repeat-like/Quinoprotein amine dehydrogenase"/>
    <property type="match status" value="1"/>
</dbReference>
<dbReference type="GO" id="GO:0005680">
    <property type="term" value="C:anaphase-promoting complex"/>
    <property type="evidence" value="ECO:0007669"/>
    <property type="project" value="TreeGrafter"/>
</dbReference>
<dbReference type="InterPro" id="IPR015943">
    <property type="entry name" value="WD40/YVTN_repeat-like_dom_sf"/>
</dbReference>
<feature type="region of interest" description="Disordered" evidence="8">
    <location>
        <begin position="450"/>
        <end position="484"/>
    </location>
</feature>
<feature type="repeat" description="WD" evidence="7">
    <location>
        <begin position="1076"/>
        <end position="1110"/>
    </location>
</feature>
<feature type="domain" description="CDC20/Fizzy WD40" evidence="9">
    <location>
        <begin position="1017"/>
        <end position="1326"/>
    </location>
</feature>
<evidence type="ECO:0000313" key="10">
    <source>
        <dbReference type="EMBL" id="SYW77816.1"/>
    </source>
</evidence>
<dbReference type="InterPro" id="IPR056150">
    <property type="entry name" value="WD40_CDC20-Fz"/>
</dbReference>
<feature type="compositionally biased region" description="Polar residues" evidence="8">
    <location>
        <begin position="66"/>
        <end position="87"/>
    </location>
</feature>
<feature type="repeat" description="WD" evidence="7">
    <location>
        <begin position="1160"/>
        <end position="1201"/>
    </location>
</feature>
<evidence type="ECO:0000313" key="11">
    <source>
        <dbReference type="Proteomes" id="UP000658997"/>
    </source>
</evidence>
<protein>
    <submittedName>
        <fullName evidence="10">Related to CDC20 - cell division control protein</fullName>
    </submittedName>
</protein>
<evidence type="ECO:0000256" key="5">
    <source>
        <dbReference type="ARBA" id="ARBA00022776"/>
    </source>
</evidence>
<evidence type="ECO:0000259" key="9">
    <source>
        <dbReference type="Pfam" id="PF24807"/>
    </source>
</evidence>
<dbReference type="InterPro" id="IPR033010">
    <property type="entry name" value="Cdc20/Fizzy"/>
</dbReference>
<keyword evidence="4" id="KW-0677">Repeat</keyword>
<dbReference type="InterPro" id="IPR036322">
    <property type="entry name" value="WD40_repeat_dom_sf"/>
</dbReference>
<dbReference type="SUPFAM" id="SSF50978">
    <property type="entry name" value="WD40 repeat-like"/>
    <property type="match status" value="1"/>
</dbReference>
<name>A0A8H8TQ28_9BASI</name>
<feature type="region of interest" description="Disordered" evidence="8">
    <location>
        <begin position="1340"/>
        <end position="1360"/>
    </location>
</feature>
<dbReference type="GO" id="GO:0031145">
    <property type="term" value="P:anaphase-promoting complex-dependent catabolic process"/>
    <property type="evidence" value="ECO:0007669"/>
    <property type="project" value="TreeGrafter"/>
</dbReference>
<evidence type="ECO:0000256" key="7">
    <source>
        <dbReference type="PROSITE-ProRule" id="PRU00221"/>
    </source>
</evidence>
<organism evidence="10 11">
    <name type="scientific">Ustilago bromivora</name>
    <dbReference type="NCBI Taxonomy" id="307758"/>
    <lineage>
        <taxon>Eukaryota</taxon>
        <taxon>Fungi</taxon>
        <taxon>Dikarya</taxon>
        <taxon>Basidiomycota</taxon>
        <taxon>Ustilaginomycotina</taxon>
        <taxon>Ustilaginomycetes</taxon>
        <taxon>Ustilaginales</taxon>
        <taxon>Ustilaginaceae</taxon>
        <taxon>Ustilago</taxon>
    </lineage>
</organism>
<feature type="compositionally biased region" description="Basic and acidic residues" evidence="8">
    <location>
        <begin position="684"/>
        <end position="693"/>
    </location>
</feature>
<keyword evidence="2 7" id="KW-0853">WD repeat</keyword>
<comment type="similarity">
    <text evidence="1">Belongs to the WD repeat CDC20/Fizzy family.</text>
</comment>
<keyword evidence="11" id="KW-1185">Reference proteome</keyword>
<keyword evidence="3 10" id="KW-0132">Cell division</keyword>
<feature type="repeat" description="WD" evidence="7">
    <location>
        <begin position="1295"/>
        <end position="1328"/>
    </location>
</feature>
<dbReference type="Pfam" id="PF24807">
    <property type="entry name" value="WD40_CDC20-Fz"/>
    <property type="match status" value="1"/>
</dbReference>
<dbReference type="GO" id="GO:1905786">
    <property type="term" value="P:positive regulation of anaphase-promoting complex-dependent catabolic process"/>
    <property type="evidence" value="ECO:0007669"/>
    <property type="project" value="TreeGrafter"/>
</dbReference>
<keyword evidence="5" id="KW-0498">Mitosis</keyword>
<feature type="region of interest" description="Disordered" evidence="8">
    <location>
        <begin position="154"/>
        <end position="176"/>
    </location>
</feature>
<dbReference type="PANTHER" id="PTHR19918">
    <property type="entry name" value="CELL DIVISION CYCLE 20 CDC20 FIZZY -RELATED"/>
    <property type="match status" value="1"/>
</dbReference>
<feature type="compositionally biased region" description="Basic and acidic residues" evidence="8">
    <location>
        <begin position="701"/>
        <end position="713"/>
    </location>
</feature>
<dbReference type="GO" id="GO:0010997">
    <property type="term" value="F:anaphase-promoting complex binding"/>
    <property type="evidence" value="ECO:0007669"/>
    <property type="project" value="InterPro"/>
</dbReference>